<evidence type="ECO:0000313" key="1">
    <source>
        <dbReference type="EMBL" id="PTQ50150.1"/>
    </source>
</evidence>
<dbReference type="EMBL" id="KZ772673">
    <property type="protein sequence ID" value="PTQ50150.1"/>
    <property type="molecule type" value="Genomic_DNA"/>
</dbReference>
<sequence length="61" mass="7013">MKRILIEITNPAIFAGFQRLVMRRLDTPFIPFRNSKGDVSAAFNIFTIPRSLLSQESLWST</sequence>
<protein>
    <submittedName>
        <fullName evidence="1">Uncharacterized protein</fullName>
    </submittedName>
</protein>
<dbReference type="AlphaFoldDB" id="A0A2R6XVN6"/>
<accession>A0A2R6XVN6</accession>
<gene>
    <name evidence="1" type="ORF">MARPO_0001s0187</name>
</gene>
<reference evidence="2" key="1">
    <citation type="journal article" date="2017" name="Cell">
        <title>Insights into land plant evolution garnered from the Marchantia polymorpha genome.</title>
        <authorList>
            <person name="Bowman J.L."/>
            <person name="Kohchi T."/>
            <person name="Yamato K.T."/>
            <person name="Jenkins J."/>
            <person name="Shu S."/>
            <person name="Ishizaki K."/>
            <person name="Yamaoka S."/>
            <person name="Nishihama R."/>
            <person name="Nakamura Y."/>
            <person name="Berger F."/>
            <person name="Adam C."/>
            <person name="Aki S.S."/>
            <person name="Althoff F."/>
            <person name="Araki T."/>
            <person name="Arteaga-Vazquez M.A."/>
            <person name="Balasubrmanian S."/>
            <person name="Barry K."/>
            <person name="Bauer D."/>
            <person name="Boehm C.R."/>
            <person name="Briginshaw L."/>
            <person name="Caballero-Perez J."/>
            <person name="Catarino B."/>
            <person name="Chen F."/>
            <person name="Chiyoda S."/>
            <person name="Chovatia M."/>
            <person name="Davies K.M."/>
            <person name="Delmans M."/>
            <person name="Demura T."/>
            <person name="Dierschke T."/>
            <person name="Dolan L."/>
            <person name="Dorantes-Acosta A.E."/>
            <person name="Eklund D.M."/>
            <person name="Florent S.N."/>
            <person name="Flores-Sandoval E."/>
            <person name="Fujiyama A."/>
            <person name="Fukuzawa H."/>
            <person name="Galik B."/>
            <person name="Grimanelli D."/>
            <person name="Grimwood J."/>
            <person name="Grossniklaus U."/>
            <person name="Hamada T."/>
            <person name="Haseloff J."/>
            <person name="Hetherington A.J."/>
            <person name="Higo A."/>
            <person name="Hirakawa Y."/>
            <person name="Hundley H.N."/>
            <person name="Ikeda Y."/>
            <person name="Inoue K."/>
            <person name="Inoue S.I."/>
            <person name="Ishida S."/>
            <person name="Jia Q."/>
            <person name="Kakita M."/>
            <person name="Kanazawa T."/>
            <person name="Kawai Y."/>
            <person name="Kawashima T."/>
            <person name="Kennedy M."/>
            <person name="Kinose K."/>
            <person name="Kinoshita T."/>
            <person name="Kohara Y."/>
            <person name="Koide E."/>
            <person name="Komatsu K."/>
            <person name="Kopischke S."/>
            <person name="Kubo M."/>
            <person name="Kyozuka J."/>
            <person name="Lagercrantz U."/>
            <person name="Lin S.S."/>
            <person name="Lindquist E."/>
            <person name="Lipzen A.M."/>
            <person name="Lu C.W."/>
            <person name="De Luna E."/>
            <person name="Martienssen R.A."/>
            <person name="Minamino N."/>
            <person name="Mizutani M."/>
            <person name="Mizutani M."/>
            <person name="Mochizuki N."/>
            <person name="Monte I."/>
            <person name="Mosher R."/>
            <person name="Nagasaki H."/>
            <person name="Nakagami H."/>
            <person name="Naramoto S."/>
            <person name="Nishitani K."/>
            <person name="Ohtani M."/>
            <person name="Okamoto T."/>
            <person name="Okumura M."/>
            <person name="Phillips J."/>
            <person name="Pollak B."/>
            <person name="Reinders A."/>
            <person name="Rovekamp M."/>
            <person name="Sano R."/>
            <person name="Sawa S."/>
            <person name="Schmid M.W."/>
            <person name="Shirakawa M."/>
            <person name="Solano R."/>
            <person name="Spunde A."/>
            <person name="Suetsugu N."/>
            <person name="Sugano S."/>
            <person name="Sugiyama A."/>
            <person name="Sun R."/>
            <person name="Suzuki Y."/>
            <person name="Takenaka M."/>
            <person name="Takezawa D."/>
            <person name="Tomogane H."/>
            <person name="Tsuzuki M."/>
            <person name="Ueda T."/>
            <person name="Umeda M."/>
            <person name="Ward J.M."/>
            <person name="Watanabe Y."/>
            <person name="Yazaki K."/>
            <person name="Yokoyama R."/>
            <person name="Yoshitake Y."/>
            <person name="Yotsui I."/>
            <person name="Zachgo S."/>
            <person name="Schmutz J."/>
        </authorList>
    </citation>
    <scope>NUCLEOTIDE SEQUENCE [LARGE SCALE GENOMIC DNA]</scope>
    <source>
        <strain evidence="2">Tak-1</strain>
    </source>
</reference>
<dbReference type="Gramene" id="Mp1g18490.1">
    <property type="protein sequence ID" value="Mp1g18490.1.cds"/>
    <property type="gene ID" value="Mp1g18490"/>
</dbReference>
<name>A0A2R6XVN6_MARPO</name>
<organism evidence="1 2">
    <name type="scientific">Marchantia polymorpha</name>
    <name type="common">Common liverwort</name>
    <name type="synonym">Marchantia aquatica</name>
    <dbReference type="NCBI Taxonomy" id="3197"/>
    <lineage>
        <taxon>Eukaryota</taxon>
        <taxon>Viridiplantae</taxon>
        <taxon>Streptophyta</taxon>
        <taxon>Embryophyta</taxon>
        <taxon>Marchantiophyta</taxon>
        <taxon>Marchantiopsida</taxon>
        <taxon>Marchantiidae</taxon>
        <taxon>Marchantiales</taxon>
        <taxon>Marchantiaceae</taxon>
        <taxon>Marchantia</taxon>
    </lineage>
</organism>
<proteinExistence type="predicted"/>
<dbReference type="Proteomes" id="UP000244005">
    <property type="component" value="Unassembled WGS sequence"/>
</dbReference>
<evidence type="ECO:0000313" key="2">
    <source>
        <dbReference type="Proteomes" id="UP000244005"/>
    </source>
</evidence>
<keyword evidence="2" id="KW-1185">Reference proteome</keyword>